<dbReference type="EMBL" id="CP015506">
    <property type="protein sequence ID" value="AND38877.1"/>
    <property type="molecule type" value="Genomic_DNA"/>
</dbReference>
<dbReference type="PROSITE" id="PS51725">
    <property type="entry name" value="ABM"/>
    <property type="match status" value="1"/>
</dbReference>
<dbReference type="InterPro" id="IPR050404">
    <property type="entry name" value="Heme-degrading_MO"/>
</dbReference>
<dbReference type="SUPFAM" id="SSF54909">
    <property type="entry name" value="Dimeric alpha+beta barrel"/>
    <property type="match status" value="1"/>
</dbReference>
<gene>
    <name evidence="2" type="ORF">A361_07040</name>
</gene>
<dbReference type="RefSeq" id="WP_019381431.1">
    <property type="nucleotide sequence ID" value="NZ_CP015506.1"/>
</dbReference>
<proteinExistence type="predicted"/>
<sequence length="170" mass="19550">MKIYMARGTYDYLKKIEKKHSNENMVAMQNTESALLIHETAGASIFKEPRSYEVIDSSGTFNDAGFAVLNNIPVTDEGRPLFEHRFKNRAGLIENEPGFTAIRVLRPLESNTYIILTLWKDEKSFKNWQNSNAYEKAHEKRGTESGIDKTPNIFSSPSYVTQYYIPEEEK</sequence>
<accession>A0A160M8G2</accession>
<evidence type="ECO:0000313" key="2">
    <source>
        <dbReference type="EMBL" id="AND38877.1"/>
    </source>
</evidence>
<protein>
    <submittedName>
        <fullName evidence="2">Signal transduction protein TRAP</fullName>
    </submittedName>
</protein>
<dbReference type="STRING" id="1196031.A361_07040"/>
<dbReference type="InterPro" id="IPR007138">
    <property type="entry name" value="ABM_dom"/>
</dbReference>
<dbReference type="AlphaFoldDB" id="A0A160M8G2"/>
<dbReference type="KEGG" id="bon:A361_07040"/>
<dbReference type="Pfam" id="PF03992">
    <property type="entry name" value="ABM"/>
    <property type="match status" value="1"/>
</dbReference>
<dbReference type="PANTHER" id="PTHR34474">
    <property type="entry name" value="SIGNAL TRANSDUCTION PROTEIN TRAP"/>
    <property type="match status" value="1"/>
</dbReference>
<evidence type="ECO:0000313" key="3">
    <source>
        <dbReference type="Proteomes" id="UP000077856"/>
    </source>
</evidence>
<dbReference type="PANTHER" id="PTHR34474:SF2">
    <property type="entry name" value="SIGNAL TRANSDUCTION PROTEIN TRAP"/>
    <property type="match status" value="1"/>
</dbReference>
<reference evidence="2 3" key="1">
    <citation type="submission" date="2016-04" db="EMBL/GenBank/DDBJ databases">
        <title>Complete genome sequence of Bacillus oceanisediminis strain 2691.</title>
        <authorList>
            <person name="Jeong H."/>
            <person name="Kim H.J."/>
            <person name="Lee D.-W."/>
        </authorList>
    </citation>
    <scope>NUCLEOTIDE SEQUENCE [LARGE SCALE GENOMIC DNA]</scope>
    <source>
        <strain evidence="2 3">2691</strain>
    </source>
</reference>
<dbReference type="Proteomes" id="UP000077856">
    <property type="component" value="Chromosome"/>
</dbReference>
<evidence type="ECO:0000259" key="1">
    <source>
        <dbReference type="PROSITE" id="PS51725"/>
    </source>
</evidence>
<dbReference type="eggNOG" id="COG2329">
    <property type="taxonomic scope" value="Bacteria"/>
</dbReference>
<dbReference type="InterPro" id="IPR011008">
    <property type="entry name" value="Dimeric_a/b-barrel"/>
</dbReference>
<organism evidence="2 3">
    <name type="scientific">Cytobacillus oceanisediminis 2691</name>
    <dbReference type="NCBI Taxonomy" id="1196031"/>
    <lineage>
        <taxon>Bacteria</taxon>
        <taxon>Bacillati</taxon>
        <taxon>Bacillota</taxon>
        <taxon>Bacilli</taxon>
        <taxon>Bacillales</taxon>
        <taxon>Bacillaceae</taxon>
        <taxon>Cytobacillus</taxon>
    </lineage>
</organism>
<feature type="domain" description="ABM" evidence="1">
    <location>
        <begin position="66"/>
        <end position="154"/>
    </location>
</feature>
<dbReference type="Gene3D" id="3.30.70.100">
    <property type="match status" value="1"/>
</dbReference>
<name>A0A160M8G2_9BACI</name>